<protein>
    <submittedName>
        <fullName evidence="1">Uncharacterized protein</fullName>
    </submittedName>
</protein>
<sequence length="53" mass="6342">MTKKIKNNLIKIHKILVRMFKNKNNDSDSKRQNLPTPKAEQINFDVQKLELDY</sequence>
<dbReference type="AlphaFoldDB" id="A0A7S9RN98"/>
<dbReference type="EMBL" id="CP060705">
    <property type="protein sequence ID" value="QPH94886.1"/>
    <property type="molecule type" value="Genomic_DNA"/>
</dbReference>
<accession>A0A7S9RN98</accession>
<organism evidence="1 2">
    <name type="scientific">Campylobacter concisus</name>
    <dbReference type="NCBI Taxonomy" id="199"/>
    <lineage>
        <taxon>Bacteria</taxon>
        <taxon>Pseudomonadati</taxon>
        <taxon>Campylobacterota</taxon>
        <taxon>Epsilonproteobacteria</taxon>
        <taxon>Campylobacterales</taxon>
        <taxon>Campylobacteraceae</taxon>
        <taxon>Campylobacter</taxon>
    </lineage>
</organism>
<name>A0A7S9RN98_9BACT</name>
<dbReference type="RefSeq" id="WP_159070981.1">
    <property type="nucleotide sequence ID" value="NZ_PIQS01000005.1"/>
</dbReference>
<evidence type="ECO:0000313" key="1">
    <source>
        <dbReference type="EMBL" id="QPH94886.1"/>
    </source>
</evidence>
<gene>
    <name evidence="1" type="ORF">CVT08_05420</name>
</gene>
<evidence type="ECO:0000313" key="2">
    <source>
        <dbReference type="Proteomes" id="UP000594707"/>
    </source>
</evidence>
<dbReference type="Proteomes" id="UP000594707">
    <property type="component" value="Chromosome"/>
</dbReference>
<proteinExistence type="predicted"/>
<reference evidence="1 2" key="1">
    <citation type="journal article" date="2018" name="Emerg. Microbes Infect.">
        <title>Genomic analysis of oral Campylobacter concisus strains identified a potential bacterial molecular marker associated with active Crohn's disease.</title>
        <authorList>
            <person name="Liu F."/>
            <person name="Ma R."/>
            <person name="Tay C.Y.A."/>
            <person name="Octavia S."/>
            <person name="Lan R."/>
            <person name="Chung H.K.L."/>
            <person name="Riordan S.M."/>
            <person name="Grimm M.C."/>
            <person name="Leong R.W."/>
            <person name="Tanaka M.M."/>
            <person name="Connor S."/>
            <person name="Zhang L."/>
        </authorList>
    </citation>
    <scope>NUCLEOTIDE SEQUENCE [LARGE SCALE GENOMIC DNA]</scope>
    <source>
        <strain evidence="1 2">P13UCO-S1</strain>
    </source>
</reference>